<dbReference type="SUPFAM" id="SSF52402">
    <property type="entry name" value="Adenine nucleotide alpha hydrolases-like"/>
    <property type="match status" value="1"/>
</dbReference>
<evidence type="ECO:0000313" key="1">
    <source>
        <dbReference type="EMBL" id="GAG52116.1"/>
    </source>
</evidence>
<dbReference type="Gene3D" id="3.40.50.620">
    <property type="entry name" value="HUPs"/>
    <property type="match status" value="1"/>
</dbReference>
<protein>
    <recommendedName>
        <fullName evidence="2">Asparagine synthetase domain-containing protein</fullName>
    </recommendedName>
</protein>
<gene>
    <name evidence="1" type="ORF">S01H1_82815</name>
</gene>
<dbReference type="AlphaFoldDB" id="X0ZVJ0"/>
<accession>X0ZVJ0</accession>
<comment type="caution">
    <text evidence="1">The sequence shown here is derived from an EMBL/GenBank/DDBJ whole genome shotgun (WGS) entry which is preliminary data.</text>
</comment>
<sequence length="178" mass="20358">MENDIVENVEPFVYQHEDTPGSRMTIVTDPAAKGLNCIGEIAARENMNVCLSGAGADEVLSDYGRAGEKIYAHSEFGGVFPEDLSTIFPWRKFFGDTQRSYLFKEEFILGRHAIEGRYPFLDKAVVQAFLSLTTEAKNYDYKAPIAYMLEQSRYPYERHVKRGFDPSIKERGWSFARF</sequence>
<name>X0ZVJ0_9ZZZZ</name>
<organism evidence="1">
    <name type="scientific">marine sediment metagenome</name>
    <dbReference type="NCBI Taxonomy" id="412755"/>
    <lineage>
        <taxon>unclassified sequences</taxon>
        <taxon>metagenomes</taxon>
        <taxon>ecological metagenomes</taxon>
    </lineage>
</organism>
<dbReference type="InterPro" id="IPR014729">
    <property type="entry name" value="Rossmann-like_a/b/a_fold"/>
</dbReference>
<feature type="non-terminal residue" evidence="1">
    <location>
        <position position="178"/>
    </location>
</feature>
<proteinExistence type="predicted"/>
<dbReference type="EMBL" id="BARS01056183">
    <property type="protein sequence ID" value="GAG52116.1"/>
    <property type="molecule type" value="Genomic_DNA"/>
</dbReference>
<reference evidence="1" key="1">
    <citation type="journal article" date="2014" name="Front. Microbiol.">
        <title>High frequency of phylogenetically diverse reductive dehalogenase-homologous genes in deep subseafloor sedimentary metagenomes.</title>
        <authorList>
            <person name="Kawai M."/>
            <person name="Futagami T."/>
            <person name="Toyoda A."/>
            <person name="Takaki Y."/>
            <person name="Nishi S."/>
            <person name="Hori S."/>
            <person name="Arai W."/>
            <person name="Tsubouchi T."/>
            <person name="Morono Y."/>
            <person name="Uchiyama I."/>
            <person name="Ito T."/>
            <person name="Fujiyama A."/>
            <person name="Inagaki F."/>
            <person name="Takami H."/>
        </authorList>
    </citation>
    <scope>NUCLEOTIDE SEQUENCE</scope>
    <source>
        <strain evidence="1">Expedition CK06-06</strain>
    </source>
</reference>
<evidence type="ECO:0008006" key="2">
    <source>
        <dbReference type="Google" id="ProtNLM"/>
    </source>
</evidence>